<comment type="caution">
    <text evidence="2">The sequence shown here is derived from an EMBL/GenBank/DDBJ whole genome shotgun (WGS) entry which is preliminary data.</text>
</comment>
<feature type="region of interest" description="Disordered" evidence="1">
    <location>
        <begin position="1"/>
        <end position="83"/>
    </location>
</feature>
<protein>
    <submittedName>
        <fullName evidence="2">Uncharacterized protein</fullName>
    </submittedName>
</protein>
<evidence type="ECO:0000313" key="3">
    <source>
        <dbReference type="Proteomes" id="UP000612055"/>
    </source>
</evidence>
<gene>
    <name evidence="2" type="ORF">HYH03_005569</name>
</gene>
<reference evidence="2" key="1">
    <citation type="journal article" date="2020" name="bioRxiv">
        <title>Comparative genomics of Chlamydomonas.</title>
        <authorList>
            <person name="Craig R.J."/>
            <person name="Hasan A.R."/>
            <person name="Ness R.W."/>
            <person name="Keightley P.D."/>
        </authorList>
    </citation>
    <scope>NUCLEOTIDE SEQUENCE</scope>
    <source>
        <strain evidence="2">CCAP 11/70</strain>
    </source>
</reference>
<sequence length="83" mass="8703">MAPPGQLRPLRVLPPLHGPPGQLTRSTSNPGLTRPLSAGHRSLLGDVPLTRSLSQGQNRQQQPATDPPHQPPPSPVGSTRSGV</sequence>
<organism evidence="2 3">
    <name type="scientific">Edaphochlamys debaryana</name>
    <dbReference type="NCBI Taxonomy" id="47281"/>
    <lineage>
        <taxon>Eukaryota</taxon>
        <taxon>Viridiplantae</taxon>
        <taxon>Chlorophyta</taxon>
        <taxon>core chlorophytes</taxon>
        <taxon>Chlorophyceae</taxon>
        <taxon>CS clade</taxon>
        <taxon>Chlamydomonadales</taxon>
        <taxon>Chlamydomonadales incertae sedis</taxon>
        <taxon>Edaphochlamys</taxon>
    </lineage>
</organism>
<evidence type="ECO:0000313" key="2">
    <source>
        <dbReference type="EMBL" id="KAG2496339.1"/>
    </source>
</evidence>
<name>A0A835YEW8_9CHLO</name>
<evidence type="ECO:0000256" key="1">
    <source>
        <dbReference type="SAM" id="MobiDB-lite"/>
    </source>
</evidence>
<accession>A0A835YEW8</accession>
<keyword evidence="3" id="KW-1185">Reference proteome</keyword>
<dbReference type="EMBL" id="JAEHOE010000019">
    <property type="protein sequence ID" value="KAG2496339.1"/>
    <property type="molecule type" value="Genomic_DNA"/>
</dbReference>
<dbReference type="AlphaFoldDB" id="A0A835YEW8"/>
<proteinExistence type="predicted"/>
<dbReference type="Proteomes" id="UP000612055">
    <property type="component" value="Unassembled WGS sequence"/>
</dbReference>
<feature type="compositionally biased region" description="Pro residues" evidence="1">
    <location>
        <begin position="65"/>
        <end position="75"/>
    </location>
</feature>